<dbReference type="Proteomes" id="UP001221898">
    <property type="component" value="Unassembled WGS sequence"/>
</dbReference>
<name>A0AAD7WWZ3_9TELE</name>
<comment type="caution">
    <text evidence="1">The sequence shown here is derived from an EMBL/GenBank/DDBJ whole genome shotgun (WGS) entry which is preliminary data.</text>
</comment>
<dbReference type="EMBL" id="JAINUG010000020">
    <property type="protein sequence ID" value="KAJ8412257.1"/>
    <property type="molecule type" value="Genomic_DNA"/>
</dbReference>
<dbReference type="AlphaFoldDB" id="A0AAD7WWZ3"/>
<proteinExistence type="predicted"/>
<organism evidence="1 2">
    <name type="scientific">Aldrovandia affinis</name>
    <dbReference type="NCBI Taxonomy" id="143900"/>
    <lineage>
        <taxon>Eukaryota</taxon>
        <taxon>Metazoa</taxon>
        <taxon>Chordata</taxon>
        <taxon>Craniata</taxon>
        <taxon>Vertebrata</taxon>
        <taxon>Euteleostomi</taxon>
        <taxon>Actinopterygii</taxon>
        <taxon>Neopterygii</taxon>
        <taxon>Teleostei</taxon>
        <taxon>Notacanthiformes</taxon>
        <taxon>Halosauridae</taxon>
        <taxon>Aldrovandia</taxon>
    </lineage>
</organism>
<accession>A0AAD7WWZ3</accession>
<gene>
    <name evidence="1" type="ORF">AAFF_G00145240</name>
</gene>
<keyword evidence="2" id="KW-1185">Reference proteome</keyword>
<protein>
    <submittedName>
        <fullName evidence="1">Uncharacterized protein</fullName>
    </submittedName>
</protein>
<sequence length="89" mass="9852">MPPAGDCTKTSYSLSFSEVRRCDGIRHLGGFYFELVFFSLPDPVDSAIQMKVLMMKMEVTMRTEVKEEGQLAASGLGVVLSELQIVALF</sequence>
<reference evidence="1" key="1">
    <citation type="journal article" date="2023" name="Science">
        <title>Genome structures resolve the early diversification of teleost fishes.</title>
        <authorList>
            <person name="Parey E."/>
            <person name="Louis A."/>
            <person name="Montfort J."/>
            <person name="Bouchez O."/>
            <person name="Roques C."/>
            <person name="Iampietro C."/>
            <person name="Lluch J."/>
            <person name="Castinel A."/>
            <person name="Donnadieu C."/>
            <person name="Desvignes T."/>
            <person name="Floi Bucao C."/>
            <person name="Jouanno E."/>
            <person name="Wen M."/>
            <person name="Mejri S."/>
            <person name="Dirks R."/>
            <person name="Jansen H."/>
            <person name="Henkel C."/>
            <person name="Chen W.J."/>
            <person name="Zahm M."/>
            <person name="Cabau C."/>
            <person name="Klopp C."/>
            <person name="Thompson A.W."/>
            <person name="Robinson-Rechavi M."/>
            <person name="Braasch I."/>
            <person name="Lecointre G."/>
            <person name="Bobe J."/>
            <person name="Postlethwait J.H."/>
            <person name="Berthelot C."/>
            <person name="Roest Crollius H."/>
            <person name="Guiguen Y."/>
        </authorList>
    </citation>
    <scope>NUCLEOTIDE SEQUENCE</scope>
    <source>
        <strain evidence="1">NC1722</strain>
    </source>
</reference>
<evidence type="ECO:0000313" key="2">
    <source>
        <dbReference type="Proteomes" id="UP001221898"/>
    </source>
</evidence>
<evidence type="ECO:0000313" key="1">
    <source>
        <dbReference type="EMBL" id="KAJ8412257.1"/>
    </source>
</evidence>